<dbReference type="InterPro" id="IPR008557">
    <property type="entry name" value="PhoX"/>
</dbReference>
<dbReference type="SUPFAM" id="SSF82171">
    <property type="entry name" value="DPP6 N-terminal domain-like"/>
    <property type="match status" value="1"/>
</dbReference>
<keyword evidence="2" id="KW-1185">Reference proteome</keyword>
<dbReference type="PANTHER" id="PTHR35399:SF2">
    <property type="entry name" value="DUF839 DOMAIN-CONTAINING PROTEIN"/>
    <property type="match status" value="1"/>
</dbReference>
<name>A0ABD3SE01_9STRA</name>
<evidence type="ECO:0000313" key="1">
    <source>
        <dbReference type="EMBL" id="KAL3822770.1"/>
    </source>
</evidence>
<gene>
    <name evidence="1" type="ORF">ACHAXA_009644</name>
</gene>
<dbReference type="Pfam" id="PF05787">
    <property type="entry name" value="PhoX"/>
    <property type="match status" value="1"/>
</dbReference>
<accession>A0ABD3SE01</accession>
<organism evidence="1 2">
    <name type="scientific">Cyclostephanos tholiformis</name>
    <dbReference type="NCBI Taxonomy" id="382380"/>
    <lineage>
        <taxon>Eukaryota</taxon>
        <taxon>Sar</taxon>
        <taxon>Stramenopiles</taxon>
        <taxon>Ochrophyta</taxon>
        <taxon>Bacillariophyta</taxon>
        <taxon>Coscinodiscophyceae</taxon>
        <taxon>Thalassiosirophycidae</taxon>
        <taxon>Stephanodiscales</taxon>
        <taxon>Stephanodiscaceae</taxon>
        <taxon>Cyclostephanos</taxon>
    </lineage>
</organism>
<dbReference type="PANTHER" id="PTHR35399">
    <property type="entry name" value="SLR8030 PROTEIN"/>
    <property type="match status" value="1"/>
</dbReference>
<reference evidence="1 2" key="1">
    <citation type="submission" date="2024-10" db="EMBL/GenBank/DDBJ databases">
        <title>Updated reference genomes for cyclostephanoid diatoms.</title>
        <authorList>
            <person name="Roberts W.R."/>
            <person name="Alverson A.J."/>
        </authorList>
    </citation>
    <scope>NUCLEOTIDE SEQUENCE [LARGE SCALE GENOMIC DNA]</scope>
    <source>
        <strain evidence="1 2">AJA228-03</strain>
    </source>
</reference>
<dbReference type="AlphaFoldDB" id="A0ABD3SE01"/>
<dbReference type="Proteomes" id="UP001530377">
    <property type="component" value="Unassembled WGS sequence"/>
</dbReference>
<comment type="caution">
    <text evidence="1">The sequence shown here is derived from an EMBL/GenBank/DDBJ whole genome shotgun (WGS) entry which is preliminary data.</text>
</comment>
<feature type="non-terminal residue" evidence="1">
    <location>
        <position position="1"/>
    </location>
</feature>
<dbReference type="EMBL" id="JALLPB020000055">
    <property type="protein sequence ID" value="KAL3822770.1"/>
    <property type="molecule type" value="Genomic_DNA"/>
</dbReference>
<proteinExistence type="predicted"/>
<sequence length="442" mass="48543">LETNDTNRTMVRGKSSFMFASAAFLRARFVHGETIRGLERKTNETTTLALSGDGTFQIGDLLVNIPALGIRICTGIEKDSEGESLMGESDYSNLTFHSMPDGAGVFPTDDNGGYVYVSNSEMKEKLGGVYGLYFDGEGNVADYKNLLSGTTRNCGGGRTPWETWISCEEYGLGQCWQVDPTNQRPPKITKLGGNGGSYESVAVDDRNSSMPIFYVSEDHESGALRRYTPPVLQSKVTGSTIATWHTVTADGGKTEYLVFLNANQFQWTTDEQVGLLPQRRGNTLPRSSSSVSKKLLTLFILDLDGGTYTSSSTKYGVLPGGGDWSDQPDQFTTEGAYMYYTEDGGDTVGVYAIHRLTGERYAIFEAYDDIYKHDETTGLAFSPDKRKMYAAFQDCGCDDSDDGVDYSCGCLLEFSRRDGYSFDGSTPSLKFHSPNRWVGEVV</sequence>
<evidence type="ECO:0000313" key="2">
    <source>
        <dbReference type="Proteomes" id="UP001530377"/>
    </source>
</evidence>
<protein>
    <submittedName>
        <fullName evidence="1">Uncharacterized protein</fullName>
    </submittedName>
</protein>